<feature type="repeat" description="TPR" evidence="1">
    <location>
        <begin position="445"/>
        <end position="478"/>
    </location>
</feature>
<dbReference type="InterPro" id="IPR056681">
    <property type="entry name" value="DUF7779"/>
</dbReference>
<dbReference type="InterPro" id="IPR011990">
    <property type="entry name" value="TPR-like_helical_dom_sf"/>
</dbReference>
<dbReference type="InterPro" id="IPR019734">
    <property type="entry name" value="TPR_rpt"/>
</dbReference>
<dbReference type="Pfam" id="PF13181">
    <property type="entry name" value="TPR_8"/>
    <property type="match status" value="1"/>
</dbReference>
<keyword evidence="1" id="KW-0802">TPR repeat</keyword>
<dbReference type="PROSITE" id="PS50005">
    <property type="entry name" value="TPR"/>
    <property type="match status" value="1"/>
</dbReference>
<dbReference type="SUPFAM" id="SSF52540">
    <property type="entry name" value="P-loop containing nucleoside triphosphate hydrolases"/>
    <property type="match status" value="1"/>
</dbReference>
<sequence length="675" mass="75386">MDKFDAVFWVTADTTLKLAQGYTDIAVELGLVADGSAPPDSARRGLLRWFQNTPQKWLLILDNVEGLEVMLNHWPVGSQGRIIITSQNFSVSHPPITASRLVEPFDVEEGAQALLSLLPDNVSKEPGVQESIRQISAGCGGLPLALNQSASFAQSTMISVKELAQICSSSAAFVYSGSVLNTVPEKNYYYAGNVSTALSQALHSLSSSAAFLVKLMAWFDPDGIPERLVRQDSTLHAELQPFLKDESEYFLSLKSLLSRLLITKSTTQGTFLMHRLAQAAIIHGMSEDEKLQTFNAALGLVNRIFPGQENWQDLTGKWPDCALALSHVYRLRTLQQQLNVSLSVKNGYILGELLERTAWYLFERRQLDESLELLDQTVSVAEAAVRLAVDQPAEEQKLKSLLIDVINDQACIKFAECHFSKAKDLFLQSLAMKEALGSANKNEICNILTNIGNAYANLGMLDESYDYLKRAFDLRQEQLTSVPDPENYKEHLGRNWGTLSGCLWLMGKYEQAWEYAQYSTELCKQVHGDDITLAGCYVSLGNIKQSQGLHDEAKQLHLKALDIYTSKYGNHFYTAMALHRYGKLLFQENNLGDAIDCLNRAVTILETSSRHNAARSRSLYLLAELKDNTAAHDGAAFRDKALMLYAEHTSQPFEEVKQAGITMEQFDRLVSCWQW</sequence>
<name>A0ABR4IIB9_9EURO</name>
<dbReference type="Proteomes" id="UP001610335">
    <property type="component" value="Unassembled WGS sequence"/>
</dbReference>
<evidence type="ECO:0000259" key="2">
    <source>
        <dbReference type="Pfam" id="PF25000"/>
    </source>
</evidence>
<gene>
    <name evidence="3" type="ORF">BDW59DRAFT_160294</name>
</gene>
<accession>A0ABR4IIB9</accession>
<dbReference type="Pfam" id="PF13424">
    <property type="entry name" value="TPR_12"/>
    <property type="match status" value="1"/>
</dbReference>
<reference evidence="3 4" key="1">
    <citation type="submission" date="2024-07" db="EMBL/GenBank/DDBJ databases">
        <title>Section-level genome sequencing and comparative genomics of Aspergillus sections Usti and Cavernicolus.</title>
        <authorList>
            <consortium name="Lawrence Berkeley National Laboratory"/>
            <person name="Nybo J.L."/>
            <person name="Vesth T.C."/>
            <person name="Theobald S."/>
            <person name="Frisvad J.C."/>
            <person name="Larsen T.O."/>
            <person name="Kjaerboelling I."/>
            <person name="Rothschild-Mancinelli K."/>
            <person name="Lyhne E.K."/>
            <person name="Kogle M.E."/>
            <person name="Barry K."/>
            <person name="Clum A."/>
            <person name="Na H."/>
            <person name="Ledsgaard L."/>
            <person name="Lin J."/>
            <person name="Lipzen A."/>
            <person name="Kuo A."/>
            <person name="Riley R."/>
            <person name="Mondo S."/>
            <person name="LaButti K."/>
            <person name="Haridas S."/>
            <person name="Pangalinan J."/>
            <person name="Salamov A.A."/>
            <person name="Simmons B.A."/>
            <person name="Magnuson J.K."/>
            <person name="Chen J."/>
            <person name="Drula E."/>
            <person name="Henrissat B."/>
            <person name="Wiebenga A."/>
            <person name="Lubbers R.J."/>
            <person name="Gomes A.C."/>
            <person name="Makela M.R."/>
            <person name="Stajich J."/>
            <person name="Grigoriev I.V."/>
            <person name="Mortensen U.H."/>
            <person name="De vries R.P."/>
            <person name="Baker S.E."/>
            <person name="Andersen M.R."/>
        </authorList>
    </citation>
    <scope>NUCLEOTIDE SEQUENCE [LARGE SCALE GENOMIC DNA]</scope>
    <source>
        <strain evidence="3 4">CBS 600.67</strain>
    </source>
</reference>
<dbReference type="Pfam" id="PF25000">
    <property type="entry name" value="DUF7779"/>
    <property type="match status" value="1"/>
</dbReference>
<dbReference type="Gene3D" id="1.25.40.10">
    <property type="entry name" value="Tetratricopeptide repeat domain"/>
    <property type="match status" value="2"/>
</dbReference>
<dbReference type="InterPro" id="IPR027417">
    <property type="entry name" value="P-loop_NTPase"/>
</dbReference>
<dbReference type="Gene3D" id="3.40.50.300">
    <property type="entry name" value="P-loop containing nucleotide triphosphate hydrolases"/>
    <property type="match status" value="1"/>
</dbReference>
<dbReference type="PANTHER" id="PTHR35205">
    <property type="entry name" value="NB-ARC AND TPR DOMAIN PROTEIN"/>
    <property type="match status" value="1"/>
</dbReference>
<dbReference type="SMART" id="SM00028">
    <property type="entry name" value="TPR"/>
    <property type="match status" value="4"/>
</dbReference>
<protein>
    <recommendedName>
        <fullName evidence="2">DUF7779 domain-containing protein</fullName>
    </recommendedName>
</protein>
<evidence type="ECO:0000313" key="3">
    <source>
        <dbReference type="EMBL" id="KAL2827327.1"/>
    </source>
</evidence>
<evidence type="ECO:0000256" key="1">
    <source>
        <dbReference type="PROSITE-ProRule" id="PRU00339"/>
    </source>
</evidence>
<comment type="caution">
    <text evidence="3">The sequence shown here is derived from an EMBL/GenBank/DDBJ whole genome shotgun (WGS) entry which is preliminary data.</text>
</comment>
<organism evidence="3 4">
    <name type="scientific">Aspergillus cavernicola</name>
    <dbReference type="NCBI Taxonomy" id="176166"/>
    <lineage>
        <taxon>Eukaryota</taxon>
        <taxon>Fungi</taxon>
        <taxon>Dikarya</taxon>
        <taxon>Ascomycota</taxon>
        <taxon>Pezizomycotina</taxon>
        <taxon>Eurotiomycetes</taxon>
        <taxon>Eurotiomycetidae</taxon>
        <taxon>Eurotiales</taxon>
        <taxon>Aspergillaceae</taxon>
        <taxon>Aspergillus</taxon>
        <taxon>Aspergillus subgen. Nidulantes</taxon>
    </lineage>
</organism>
<dbReference type="PANTHER" id="PTHR35205:SF1">
    <property type="entry name" value="ZU5 DOMAIN-CONTAINING PROTEIN"/>
    <property type="match status" value="1"/>
</dbReference>
<keyword evidence="4" id="KW-1185">Reference proteome</keyword>
<proteinExistence type="predicted"/>
<evidence type="ECO:0000313" key="4">
    <source>
        <dbReference type="Proteomes" id="UP001610335"/>
    </source>
</evidence>
<feature type="domain" description="DUF7779" evidence="2">
    <location>
        <begin position="201"/>
        <end position="289"/>
    </location>
</feature>
<dbReference type="EMBL" id="JBFXLS010000025">
    <property type="protein sequence ID" value="KAL2827327.1"/>
    <property type="molecule type" value="Genomic_DNA"/>
</dbReference>
<dbReference type="SUPFAM" id="SSF48452">
    <property type="entry name" value="TPR-like"/>
    <property type="match status" value="2"/>
</dbReference>